<evidence type="ECO:0000256" key="3">
    <source>
        <dbReference type="ARBA" id="ARBA00023002"/>
    </source>
</evidence>
<dbReference type="EMBL" id="JACEFO010000382">
    <property type="protein sequence ID" value="KAF8772492.1"/>
    <property type="molecule type" value="Genomic_DNA"/>
</dbReference>
<feature type="compositionally biased region" description="Basic and acidic residues" evidence="6">
    <location>
        <begin position="192"/>
        <end position="204"/>
    </location>
</feature>
<protein>
    <recommendedName>
        <fullName evidence="2">peptide-methionine (S)-S-oxide reductase</fullName>
        <ecNumber evidence="2">1.8.4.11</ecNumber>
    </recommendedName>
    <alternativeName>
        <fullName evidence="5">Peptide-methionine (S)-S-oxide reductase</fullName>
    </alternativeName>
    <alternativeName>
        <fullName evidence="4">Protein-methionine-S-oxide reductase</fullName>
    </alternativeName>
</protein>
<gene>
    <name evidence="8" type="ORF">HU200_005710</name>
</gene>
<name>A0A835FTI6_9POAL</name>
<dbReference type="GO" id="GO:0005737">
    <property type="term" value="C:cytoplasm"/>
    <property type="evidence" value="ECO:0007669"/>
    <property type="project" value="TreeGrafter"/>
</dbReference>
<dbReference type="GO" id="GO:0034599">
    <property type="term" value="P:cellular response to oxidative stress"/>
    <property type="evidence" value="ECO:0007669"/>
    <property type="project" value="TreeGrafter"/>
</dbReference>
<evidence type="ECO:0000313" key="9">
    <source>
        <dbReference type="Proteomes" id="UP000636709"/>
    </source>
</evidence>
<organism evidence="8 9">
    <name type="scientific">Digitaria exilis</name>
    <dbReference type="NCBI Taxonomy" id="1010633"/>
    <lineage>
        <taxon>Eukaryota</taxon>
        <taxon>Viridiplantae</taxon>
        <taxon>Streptophyta</taxon>
        <taxon>Embryophyta</taxon>
        <taxon>Tracheophyta</taxon>
        <taxon>Spermatophyta</taxon>
        <taxon>Magnoliopsida</taxon>
        <taxon>Liliopsida</taxon>
        <taxon>Poales</taxon>
        <taxon>Poaceae</taxon>
        <taxon>PACMAD clade</taxon>
        <taxon>Panicoideae</taxon>
        <taxon>Panicodae</taxon>
        <taxon>Paniceae</taxon>
        <taxon>Anthephorinae</taxon>
        <taxon>Digitaria</taxon>
    </lineage>
</organism>
<evidence type="ECO:0000256" key="2">
    <source>
        <dbReference type="ARBA" id="ARBA00012502"/>
    </source>
</evidence>
<evidence type="ECO:0000256" key="6">
    <source>
        <dbReference type="SAM" id="MobiDB-lite"/>
    </source>
</evidence>
<dbReference type="Gene3D" id="3.30.1060.10">
    <property type="entry name" value="Peptide methionine sulphoxide reductase MsrA"/>
    <property type="match status" value="1"/>
</dbReference>
<feature type="domain" description="Peptide methionine sulphoxide reductase MsrA" evidence="7">
    <location>
        <begin position="52"/>
        <end position="130"/>
    </location>
</feature>
<evidence type="ECO:0000256" key="1">
    <source>
        <dbReference type="ARBA" id="ARBA00005591"/>
    </source>
</evidence>
<accession>A0A835FTI6</accession>
<evidence type="ECO:0000259" key="7">
    <source>
        <dbReference type="Pfam" id="PF01625"/>
    </source>
</evidence>
<dbReference type="SUPFAM" id="SSF55068">
    <property type="entry name" value="Peptide methionine sulfoxide reductase"/>
    <property type="match status" value="2"/>
</dbReference>
<keyword evidence="3" id="KW-0560">Oxidoreductase</keyword>
<dbReference type="GO" id="GO:0008113">
    <property type="term" value="F:peptide-methionine (S)-S-oxide reductase activity"/>
    <property type="evidence" value="ECO:0007669"/>
    <property type="project" value="UniProtKB-EC"/>
</dbReference>
<proteinExistence type="inferred from homology"/>
<dbReference type="EC" id="1.8.4.11" evidence="2"/>
<evidence type="ECO:0000256" key="4">
    <source>
        <dbReference type="ARBA" id="ARBA00030273"/>
    </source>
</evidence>
<dbReference type="PANTHER" id="PTHR42799">
    <property type="entry name" value="MITOCHONDRIAL PEPTIDE METHIONINE SULFOXIDE REDUCTASE"/>
    <property type="match status" value="1"/>
</dbReference>
<comment type="similarity">
    <text evidence="1">Belongs to the MsrA Met sulfoxide reductase family.</text>
</comment>
<reference evidence="8" key="1">
    <citation type="submission" date="2020-07" db="EMBL/GenBank/DDBJ databases">
        <title>Genome sequence and genetic diversity analysis of an under-domesticated orphan crop, white fonio (Digitaria exilis).</title>
        <authorList>
            <person name="Bennetzen J.L."/>
            <person name="Chen S."/>
            <person name="Ma X."/>
            <person name="Wang X."/>
            <person name="Yssel A.E.J."/>
            <person name="Chaluvadi S.R."/>
            <person name="Johnson M."/>
            <person name="Gangashetty P."/>
            <person name="Hamidou F."/>
            <person name="Sanogo M.D."/>
            <person name="Zwaenepoel A."/>
            <person name="Wallace J."/>
            <person name="Van De Peer Y."/>
            <person name="Van Deynze A."/>
        </authorList>
    </citation>
    <scope>NUCLEOTIDE SEQUENCE</scope>
    <source>
        <tissue evidence="8">Leaves</tissue>
    </source>
</reference>
<dbReference type="Pfam" id="PF01625">
    <property type="entry name" value="PMSR"/>
    <property type="match status" value="2"/>
</dbReference>
<comment type="caution">
    <text evidence="8">The sequence shown here is derived from an EMBL/GenBank/DDBJ whole genome shotgun (WGS) entry which is preliminary data.</text>
</comment>
<dbReference type="InterPro" id="IPR050162">
    <property type="entry name" value="MsrA_MetSO_reductase"/>
</dbReference>
<keyword evidence="9" id="KW-1185">Reference proteome</keyword>
<dbReference type="OrthoDB" id="77405at2759"/>
<dbReference type="HAMAP" id="MF_01401">
    <property type="entry name" value="MsrA"/>
    <property type="match status" value="1"/>
</dbReference>
<dbReference type="InterPro" id="IPR002569">
    <property type="entry name" value="Met_Sox_Rdtase_MsrA_dom"/>
</dbReference>
<dbReference type="Proteomes" id="UP000636709">
    <property type="component" value="Unassembled WGS sequence"/>
</dbReference>
<feature type="compositionally biased region" description="Low complexity" evidence="6">
    <location>
        <begin position="205"/>
        <end position="219"/>
    </location>
</feature>
<feature type="region of interest" description="Disordered" evidence="6">
    <location>
        <begin position="192"/>
        <end position="223"/>
    </location>
</feature>
<sequence length="294" mass="33103">MQHPKIQAQRDQLQRYNCHVELPCWHTDGAAANPALEPDTDAAATGEGLEVAQFAAGCFWSVELTYQRLPGVARTEVGYSQGHLDEPTYELVCAHGTGHAEVVRVHYDPEAVPYAALLEVFWNKIDPRRSTDRYVPSIYATPNSIQFCGMEWTPMIDHESITDDIVRKDVGTQYRTGIYYYTAEQERQARDSLVEEQNKWEDPSSPRSCRRGGSTPPRSTHQLIPREGWTVRREGLHRPHAMLRLKPPPARRSSAPLASPGEVWVVSAVRGKACRCVTVCLCQCALLHFAVCFM</sequence>
<evidence type="ECO:0000313" key="8">
    <source>
        <dbReference type="EMBL" id="KAF8772492.1"/>
    </source>
</evidence>
<evidence type="ECO:0000256" key="5">
    <source>
        <dbReference type="ARBA" id="ARBA00030643"/>
    </source>
</evidence>
<feature type="domain" description="Peptide methionine sulphoxide reductase MsrA" evidence="7">
    <location>
        <begin position="158"/>
        <end position="202"/>
    </location>
</feature>
<dbReference type="AlphaFoldDB" id="A0A835FTI6"/>
<dbReference type="InterPro" id="IPR036509">
    <property type="entry name" value="Met_Sox_Rdtase_MsrA_sf"/>
</dbReference>
<dbReference type="PANTHER" id="PTHR42799:SF15">
    <property type="entry name" value="PEPTIDE-METHIONINE (S)-S-OXIDE REDUCTASE"/>
    <property type="match status" value="1"/>
</dbReference>